<dbReference type="Proteomes" id="UP000664628">
    <property type="component" value="Unassembled WGS sequence"/>
</dbReference>
<dbReference type="SUPFAM" id="SSF52540">
    <property type="entry name" value="P-loop containing nucleoside triphosphate hydrolases"/>
    <property type="match status" value="1"/>
</dbReference>
<sequence>MAHLSAWNVDANDITLGDLDNVDLDSFIVKTDEINEFLSHNGKSNKNFIVGPKGLGKTLLLKVKSSQLREGKNGKGFAFIPKKTLCERVSRPGVTFSIEDLNKFLTKDIWIKVWEVCLYTLILRRFEIALPSEISAIIGNATELSEIFANLLLDRKSIEKIYPLINSNLKPKVRDLEEYAEGVNQVAIFIDNIDEAFDDQIGIDEQIWVNAQISILTAVKNICSNNPHIKIYVSIRSEAYYKNQDPTRLQLDSRTIFLKYNKTQLRKIFYRNVAMLPKETLDKISSNDPITMLVGFNTIDHPFVIDVNGNPVQENLFDYIYRHTFGRPREIIIMGEAITKLENKTPDTVRRVVNDISYDLFNQLRREIIPYFNEIEFVEFCKLIKKNVFTNSTENKVSKEIQKKFNFEDFCSKLYSLGILGYVDSNDGKLVQKFLPVGQYTLVNEKIPDVESFVTHPATYGVLNRVHGNLRAFMDRNNIVGYDYPFHIRTDNRTLNHMHVGLDRDSLTIMIPELYKTKSLAIVLEPSQEWNELQTVNKFILTFNQRDELGFSIYRDNLLSSQKDALIYDWIHNQQHVIIYSNNRKVINDIFNNAHTISFCIPNENILKIINHSNDSNKICYYCQKVVNPSDFIKIKHTLKKFNPNYNLEKVLIDRFFYSRNSIIKDNALKYNLQAEEYGQLICSDREDSIMKPSQIVIRTKSPYELRFFELRNQLLSEGLYQFYKYLKQNTSITKYNEQGELFDLFISIQINRIFNEIELNRIRSIYQVDSKTELYDKLKKYSINVLNRIDELSKNYSTTGTTAIVDILKEKRIFPSDNDYYSFIEKNHSRYLNSELLQQLMNHLQIKPKPEFATVFISYSFIDAKFAEKIADRLGIFGIKRFLFGQDDPHRLLKKIMSEEIDKHDKVLFICSENSLKSVGCRFELSKCRLKYMSSWNHILVPIRIDNFIFQINKYDLPKNEQEEIWANIEHIKDSNVVDYESYLHTSVNSLFDSKLLKLIKDSFLK</sequence>
<protein>
    <submittedName>
        <fullName evidence="2">Toll/interleukin-1 receptor domain-containing protein</fullName>
    </submittedName>
</protein>
<dbReference type="NCBIfam" id="NF047389">
    <property type="entry name" value="ATPase_Sll1717"/>
    <property type="match status" value="1"/>
</dbReference>
<evidence type="ECO:0000313" key="3">
    <source>
        <dbReference type="Proteomes" id="UP000664628"/>
    </source>
</evidence>
<keyword evidence="3" id="KW-1185">Reference proteome</keyword>
<dbReference type="InterPro" id="IPR027417">
    <property type="entry name" value="P-loop_NTPase"/>
</dbReference>
<name>A0ABS3JN39_9BACT</name>
<dbReference type="Gene3D" id="3.40.50.10140">
    <property type="entry name" value="Toll/interleukin-1 receptor homology (TIR) domain"/>
    <property type="match status" value="1"/>
</dbReference>
<gene>
    <name evidence="2" type="ORF">J2I46_20040</name>
</gene>
<feature type="domain" description="TIR" evidence="1">
    <location>
        <begin position="852"/>
        <end position="974"/>
    </location>
</feature>
<dbReference type="Pfam" id="PF13676">
    <property type="entry name" value="TIR_2"/>
    <property type="match status" value="1"/>
</dbReference>
<evidence type="ECO:0000313" key="2">
    <source>
        <dbReference type="EMBL" id="MBO0950893.1"/>
    </source>
</evidence>
<dbReference type="PROSITE" id="PS50104">
    <property type="entry name" value="TIR"/>
    <property type="match status" value="1"/>
</dbReference>
<dbReference type="EMBL" id="JAFMYW010000006">
    <property type="protein sequence ID" value="MBO0950893.1"/>
    <property type="molecule type" value="Genomic_DNA"/>
</dbReference>
<accession>A0ABS3JN39</accession>
<dbReference type="RefSeq" id="WP_207330835.1">
    <property type="nucleotide sequence ID" value="NZ_JAFMYW010000006.1"/>
</dbReference>
<dbReference type="InterPro" id="IPR000157">
    <property type="entry name" value="TIR_dom"/>
</dbReference>
<dbReference type="SUPFAM" id="SSF52200">
    <property type="entry name" value="Toll/Interleukin receptor TIR domain"/>
    <property type="match status" value="1"/>
</dbReference>
<dbReference type="InterPro" id="IPR035897">
    <property type="entry name" value="Toll_tir_struct_dom_sf"/>
</dbReference>
<evidence type="ECO:0000259" key="1">
    <source>
        <dbReference type="PROSITE" id="PS50104"/>
    </source>
</evidence>
<dbReference type="InterPro" id="IPR059206">
    <property type="entry name" value="Sll1717-like"/>
</dbReference>
<proteinExistence type="predicted"/>
<keyword evidence="2" id="KW-0675">Receptor</keyword>
<reference evidence="2 3" key="1">
    <citation type="submission" date="2021-03" db="EMBL/GenBank/DDBJ databases">
        <title>Fibrella sp. HMF5405 genome sequencing and assembly.</title>
        <authorList>
            <person name="Kang H."/>
            <person name="Kim H."/>
            <person name="Bae S."/>
            <person name="Joh K."/>
        </authorList>
    </citation>
    <scope>NUCLEOTIDE SEQUENCE [LARGE SCALE GENOMIC DNA]</scope>
    <source>
        <strain evidence="2 3">HMF5405</strain>
    </source>
</reference>
<comment type="caution">
    <text evidence="2">The sequence shown here is derived from an EMBL/GenBank/DDBJ whole genome shotgun (WGS) entry which is preliminary data.</text>
</comment>
<organism evidence="2 3">
    <name type="scientific">Fibrella forsythiae</name>
    <dbReference type="NCBI Taxonomy" id="2817061"/>
    <lineage>
        <taxon>Bacteria</taxon>
        <taxon>Pseudomonadati</taxon>
        <taxon>Bacteroidota</taxon>
        <taxon>Cytophagia</taxon>
        <taxon>Cytophagales</taxon>
        <taxon>Spirosomataceae</taxon>
        <taxon>Fibrella</taxon>
    </lineage>
</organism>